<proteinExistence type="predicted"/>
<dbReference type="AlphaFoldDB" id="A0A8J5JY96"/>
<gene>
    <name evidence="2" type="ORF">Hamer_G003433</name>
</gene>
<keyword evidence="3" id="KW-1185">Reference proteome</keyword>
<protein>
    <recommendedName>
        <fullName evidence="4">Enamelin</fullName>
    </recommendedName>
</protein>
<feature type="compositionally biased region" description="Polar residues" evidence="1">
    <location>
        <begin position="240"/>
        <end position="257"/>
    </location>
</feature>
<accession>A0A8J5JY96</accession>
<feature type="region of interest" description="Disordered" evidence="1">
    <location>
        <begin position="402"/>
        <end position="450"/>
    </location>
</feature>
<feature type="compositionally biased region" description="Basic and acidic residues" evidence="1">
    <location>
        <begin position="276"/>
        <end position="297"/>
    </location>
</feature>
<name>A0A8J5JY96_HOMAM</name>
<evidence type="ECO:0008006" key="4">
    <source>
        <dbReference type="Google" id="ProtNLM"/>
    </source>
</evidence>
<reference evidence="2" key="1">
    <citation type="journal article" date="2021" name="Sci. Adv.">
        <title>The American lobster genome reveals insights on longevity, neural, and immune adaptations.</title>
        <authorList>
            <person name="Polinski J.M."/>
            <person name="Zimin A.V."/>
            <person name="Clark K.F."/>
            <person name="Kohn A.B."/>
            <person name="Sadowski N."/>
            <person name="Timp W."/>
            <person name="Ptitsyn A."/>
            <person name="Khanna P."/>
            <person name="Romanova D.Y."/>
            <person name="Williams P."/>
            <person name="Greenwood S.J."/>
            <person name="Moroz L.L."/>
            <person name="Walt D.R."/>
            <person name="Bodnar A.G."/>
        </authorList>
    </citation>
    <scope>NUCLEOTIDE SEQUENCE</scope>
    <source>
        <strain evidence="2">GMGI-L3</strain>
    </source>
</reference>
<evidence type="ECO:0000256" key="1">
    <source>
        <dbReference type="SAM" id="MobiDB-lite"/>
    </source>
</evidence>
<organism evidence="2 3">
    <name type="scientific">Homarus americanus</name>
    <name type="common">American lobster</name>
    <dbReference type="NCBI Taxonomy" id="6706"/>
    <lineage>
        <taxon>Eukaryota</taxon>
        <taxon>Metazoa</taxon>
        <taxon>Ecdysozoa</taxon>
        <taxon>Arthropoda</taxon>
        <taxon>Crustacea</taxon>
        <taxon>Multicrustacea</taxon>
        <taxon>Malacostraca</taxon>
        <taxon>Eumalacostraca</taxon>
        <taxon>Eucarida</taxon>
        <taxon>Decapoda</taxon>
        <taxon>Pleocyemata</taxon>
        <taxon>Astacidea</taxon>
        <taxon>Nephropoidea</taxon>
        <taxon>Nephropidae</taxon>
        <taxon>Homarus</taxon>
    </lineage>
</organism>
<feature type="compositionally biased region" description="Polar residues" evidence="1">
    <location>
        <begin position="223"/>
        <end position="233"/>
    </location>
</feature>
<feature type="region of interest" description="Disordered" evidence="1">
    <location>
        <begin position="120"/>
        <end position="164"/>
    </location>
</feature>
<evidence type="ECO:0000313" key="2">
    <source>
        <dbReference type="EMBL" id="KAG7164283.1"/>
    </source>
</evidence>
<comment type="caution">
    <text evidence="2">The sequence shown here is derived from an EMBL/GenBank/DDBJ whole genome shotgun (WGS) entry which is preliminary data.</text>
</comment>
<dbReference type="EMBL" id="JAHLQT010025476">
    <property type="protein sequence ID" value="KAG7164283.1"/>
    <property type="molecule type" value="Genomic_DNA"/>
</dbReference>
<dbReference type="Proteomes" id="UP000747542">
    <property type="component" value="Unassembled WGS sequence"/>
</dbReference>
<feature type="compositionally biased region" description="Polar residues" evidence="1">
    <location>
        <begin position="1"/>
        <end position="17"/>
    </location>
</feature>
<feature type="compositionally biased region" description="Polar residues" evidence="1">
    <location>
        <begin position="120"/>
        <end position="156"/>
    </location>
</feature>
<evidence type="ECO:0000313" key="3">
    <source>
        <dbReference type="Proteomes" id="UP000747542"/>
    </source>
</evidence>
<feature type="compositionally biased region" description="Basic and acidic residues" evidence="1">
    <location>
        <begin position="408"/>
        <end position="419"/>
    </location>
</feature>
<feature type="region of interest" description="Disordered" evidence="1">
    <location>
        <begin position="223"/>
        <end position="299"/>
    </location>
</feature>
<feature type="region of interest" description="Disordered" evidence="1">
    <location>
        <begin position="1"/>
        <end position="42"/>
    </location>
</feature>
<sequence>MIPIDQTNTNNVQQNFASSGDGGEDSSEDTSAFNTAGDVLPTPQPLVQYRYQSQHINRQPQLNRRQDDMRYFQQLMRIRQYPLSYNQNQQHQLNLASQEYINHAHGYLQNQQMNLKNSPLTPERQNTWDSGSRGSYSLSNNHFSPPYNTQRLTPITNHRPPYFPRQRQDIPLEKYKLLSEKQSEPHLSKPGPELSIHDLTSNFYQVNKIPLLSSVLQASSTHNTNRINNQPVNNFRAPISKNTQRSFGTNNKRQFFSLQPELAYPRPPPKTHYPPRNREIPEPSNPQEEHTLYDPERYPPSMSFGQPYFTRDLSGITSNQQEAGHGFGENRVYKPNIYNWKNQYIPRLRNNYRSNPHRRQFSQSQFSAVRNLDTPTYQNVKQTFQTGIKGLNYAQLPSGYASPTTTFEKSENKEKRESNHSNAMGITNLEQAEKDSTVLFNGHGGPPIIN</sequence>